<keyword evidence="6 7" id="KW-0961">Cell wall biogenesis/degradation</keyword>
<dbReference type="RefSeq" id="WP_185125616.1">
    <property type="nucleotide sequence ID" value="NZ_CAJEWD010000007.1"/>
</dbReference>
<dbReference type="GO" id="GO:0071555">
    <property type="term" value="P:cell wall organization"/>
    <property type="evidence" value="ECO:0007669"/>
    <property type="project" value="UniProtKB-KW"/>
</dbReference>
<dbReference type="NCBIfam" id="TIGR00067">
    <property type="entry name" value="glut_race"/>
    <property type="match status" value="1"/>
</dbReference>
<reference evidence="8 9" key="1">
    <citation type="submission" date="2020-07" db="EMBL/GenBank/DDBJ databases">
        <authorList>
            <person name="Criscuolo A."/>
        </authorList>
    </citation>
    <scope>NUCLEOTIDE SEQUENCE [LARGE SCALE GENOMIC DNA]</scope>
    <source>
        <strain evidence="8">CIP111649</strain>
    </source>
</reference>
<dbReference type="InterPro" id="IPR018187">
    <property type="entry name" value="Asp/Glu_racemase_AS_1"/>
</dbReference>
<dbReference type="EC" id="5.1.1.3" evidence="2 7"/>
<evidence type="ECO:0000256" key="5">
    <source>
        <dbReference type="ARBA" id="ARBA00023235"/>
    </source>
</evidence>
<comment type="caution">
    <text evidence="8">The sequence shown here is derived from an EMBL/GenBank/DDBJ whole genome shotgun (WGS) entry which is preliminary data.</text>
</comment>
<protein>
    <recommendedName>
        <fullName evidence="2 7">Glutamate racemase</fullName>
        <ecNumber evidence="2 7">5.1.1.3</ecNumber>
    </recommendedName>
</protein>
<dbReference type="Gene3D" id="3.40.50.1860">
    <property type="match status" value="2"/>
</dbReference>
<keyword evidence="5 7" id="KW-0413">Isomerase</keyword>
<dbReference type="PROSITE" id="PS00923">
    <property type="entry name" value="ASP_GLU_RACEMASE_1"/>
    <property type="match status" value="1"/>
</dbReference>
<gene>
    <name evidence="7 8" type="primary">murI</name>
    <name evidence="8" type="ORF">JEODO184_01088</name>
</gene>
<feature type="active site" description="Proton donor/acceptor" evidence="7">
    <location>
        <position position="72"/>
    </location>
</feature>
<comment type="function">
    <text evidence="7">Provides the (R)-glutamate required for cell wall biosynthesis.</text>
</comment>
<dbReference type="Pfam" id="PF01177">
    <property type="entry name" value="Asp_Glu_race"/>
    <property type="match status" value="1"/>
</dbReference>
<dbReference type="PROSITE" id="PS00924">
    <property type="entry name" value="ASP_GLU_RACEMASE_2"/>
    <property type="match status" value="1"/>
</dbReference>
<evidence type="ECO:0000256" key="2">
    <source>
        <dbReference type="ARBA" id="ARBA00013090"/>
    </source>
</evidence>
<evidence type="ECO:0000313" key="9">
    <source>
        <dbReference type="Proteomes" id="UP000589351"/>
    </source>
</evidence>
<dbReference type="HAMAP" id="MF_00258">
    <property type="entry name" value="Glu_racemase"/>
    <property type="match status" value="1"/>
</dbReference>
<dbReference type="InterPro" id="IPR033134">
    <property type="entry name" value="Asp/Glu_racemase_AS_2"/>
</dbReference>
<organism evidence="8 9">
    <name type="scientific">Jeotgalicoccus meleagridis</name>
    <dbReference type="NCBI Taxonomy" id="2759181"/>
    <lineage>
        <taxon>Bacteria</taxon>
        <taxon>Bacillati</taxon>
        <taxon>Bacillota</taxon>
        <taxon>Bacilli</taxon>
        <taxon>Bacillales</taxon>
        <taxon>Staphylococcaceae</taxon>
        <taxon>Jeotgalicoccus</taxon>
    </lineage>
</organism>
<dbReference type="InterPro" id="IPR015942">
    <property type="entry name" value="Asp/Glu/hydantoin_racemase"/>
</dbReference>
<dbReference type="FunFam" id="3.40.50.1860:FF:000001">
    <property type="entry name" value="Glutamate racemase"/>
    <property type="match status" value="1"/>
</dbReference>
<dbReference type="AlphaFoldDB" id="A0A6V7RIE1"/>
<dbReference type="UniPathway" id="UPA00219"/>
<dbReference type="GO" id="GO:0009252">
    <property type="term" value="P:peptidoglycan biosynthetic process"/>
    <property type="evidence" value="ECO:0007669"/>
    <property type="project" value="UniProtKB-UniRule"/>
</dbReference>
<keyword evidence="9" id="KW-1185">Reference proteome</keyword>
<evidence type="ECO:0000256" key="3">
    <source>
        <dbReference type="ARBA" id="ARBA00022960"/>
    </source>
</evidence>
<keyword evidence="3 7" id="KW-0133">Cell shape</keyword>
<dbReference type="SUPFAM" id="SSF53681">
    <property type="entry name" value="Aspartate/glutamate racemase"/>
    <property type="match status" value="2"/>
</dbReference>
<feature type="binding site" evidence="7">
    <location>
        <begin position="41"/>
        <end position="42"/>
    </location>
    <ligand>
        <name>substrate</name>
    </ligand>
</feature>
<dbReference type="EMBL" id="CAJEWD010000007">
    <property type="protein sequence ID" value="CAD2076984.1"/>
    <property type="molecule type" value="Genomic_DNA"/>
</dbReference>
<feature type="binding site" evidence="7">
    <location>
        <begin position="73"/>
        <end position="74"/>
    </location>
    <ligand>
        <name>substrate</name>
    </ligand>
</feature>
<dbReference type="PANTHER" id="PTHR21198:SF2">
    <property type="entry name" value="GLUTAMATE RACEMASE"/>
    <property type="match status" value="1"/>
</dbReference>
<feature type="binding site" evidence="7">
    <location>
        <begin position="9"/>
        <end position="10"/>
    </location>
    <ligand>
        <name>substrate</name>
    </ligand>
</feature>
<keyword evidence="4 7" id="KW-0573">Peptidoglycan synthesis</keyword>
<dbReference type="InterPro" id="IPR001920">
    <property type="entry name" value="Asp/Glu_race"/>
</dbReference>
<name>A0A6V7RIE1_9STAP</name>
<evidence type="ECO:0000256" key="6">
    <source>
        <dbReference type="ARBA" id="ARBA00023316"/>
    </source>
</evidence>
<dbReference type="PANTHER" id="PTHR21198">
    <property type="entry name" value="GLUTAMATE RACEMASE"/>
    <property type="match status" value="1"/>
</dbReference>
<comment type="catalytic activity">
    <reaction evidence="1 7">
        <text>L-glutamate = D-glutamate</text>
        <dbReference type="Rhea" id="RHEA:12813"/>
        <dbReference type="ChEBI" id="CHEBI:29985"/>
        <dbReference type="ChEBI" id="CHEBI:29986"/>
        <dbReference type="EC" id="5.1.1.3"/>
    </reaction>
</comment>
<accession>A0A6V7RIE1</accession>
<evidence type="ECO:0000313" key="8">
    <source>
        <dbReference type="EMBL" id="CAD2076984.1"/>
    </source>
</evidence>
<feature type="binding site" evidence="7">
    <location>
        <begin position="185"/>
        <end position="186"/>
    </location>
    <ligand>
        <name>substrate</name>
    </ligand>
</feature>
<comment type="pathway">
    <text evidence="7">Cell wall biogenesis; peptidoglycan biosynthesis.</text>
</comment>
<comment type="similarity">
    <text evidence="7">Belongs to the aspartate/glutamate racemases family.</text>
</comment>
<dbReference type="GO" id="GO:0008881">
    <property type="term" value="F:glutamate racemase activity"/>
    <property type="evidence" value="ECO:0007669"/>
    <property type="project" value="UniProtKB-UniRule"/>
</dbReference>
<proteinExistence type="inferred from homology"/>
<dbReference type="InterPro" id="IPR004391">
    <property type="entry name" value="Glu_race"/>
</dbReference>
<feature type="active site" description="Proton donor/acceptor" evidence="7">
    <location>
        <position position="184"/>
    </location>
</feature>
<sequence>MTRPIGIMDSGVGGLTVAKEIIHALPSESIIYFADSLNCPYGPQSTDSVYKHTKAAVDFLIKEGAKTVIIACNTATAAVMPALRDEVDVPLYGVINPGALGAVRKSTHNEVLLLATEGTVKSKAYDKAIADFDSDIKLTSVACPEFVNLIESGEYRNKLRTEQVISNKLEAYKDSGCDTIILGCTHFPLIEKEISAFFNDEKHMVDAGFETVNIALSQLHRKNLLNTHKETPKHTFFVHGKNDTFETILNTWIPNIDYSIKEIYLTKEH</sequence>
<evidence type="ECO:0000256" key="7">
    <source>
        <dbReference type="HAMAP-Rule" id="MF_00258"/>
    </source>
</evidence>
<evidence type="ECO:0000256" key="4">
    <source>
        <dbReference type="ARBA" id="ARBA00022984"/>
    </source>
</evidence>
<dbReference type="Proteomes" id="UP000589351">
    <property type="component" value="Unassembled WGS sequence"/>
</dbReference>
<evidence type="ECO:0000256" key="1">
    <source>
        <dbReference type="ARBA" id="ARBA00001602"/>
    </source>
</evidence>
<dbReference type="GO" id="GO:0008360">
    <property type="term" value="P:regulation of cell shape"/>
    <property type="evidence" value="ECO:0007669"/>
    <property type="project" value="UniProtKB-KW"/>
</dbReference>